<dbReference type="AlphaFoldDB" id="A0A812NZJ8"/>
<evidence type="ECO:0000313" key="2">
    <source>
        <dbReference type="Proteomes" id="UP000604046"/>
    </source>
</evidence>
<accession>A0A812NZJ8</accession>
<dbReference type="GO" id="GO:0008146">
    <property type="term" value="F:sulfotransferase activity"/>
    <property type="evidence" value="ECO:0007669"/>
    <property type="project" value="InterPro"/>
</dbReference>
<dbReference type="Pfam" id="PF03567">
    <property type="entry name" value="Sulfotransfer_2"/>
    <property type="match status" value="1"/>
</dbReference>
<dbReference type="Proteomes" id="UP000604046">
    <property type="component" value="Unassembled WGS sequence"/>
</dbReference>
<dbReference type="GO" id="GO:0016020">
    <property type="term" value="C:membrane"/>
    <property type="evidence" value="ECO:0007669"/>
    <property type="project" value="InterPro"/>
</dbReference>
<sequence>MSCRALSACACAVLAVLLLGLSILMFAGKHRRFIVATVVEELRPVLKKSGVNATVGEPKLSGAQQAQHSQHVSAEDYLQDVGQISRLNRVIFVHVPKTGGTTIEESSLFRDARKFHATVGHSDAETLRRRAPRFRSFSIVRQPCERFLSAFTYIRTIAPDAEYLWYRRNVAGRDLNSYVASKDFGSPAFFQFLHFTPQHKFVFFLNKTFGVDLLLCQDNWTRSVERLREYLKPTVLPADIVRRHKRRTEHSKCSGLPEEIRRRIEAAYAMDMCLFFPNKSETACGPLTAGQLTGRYKTCMESIGDKICFAAARCVELQGRHVLGIQTPLQSAYTAYVRIVAIRLGGFAFPVKNSNRMIRFLESVHAFRFDSCCGS</sequence>
<reference evidence="1" key="1">
    <citation type="submission" date="2021-02" db="EMBL/GenBank/DDBJ databases">
        <authorList>
            <person name="Dougan E. K."/>
            <person name="Rhodes N."/>
            <person name="Thang M."/>
            <person name="Chan C."/>
        </authorList>
    </citation>
    <scope>NUCLEOTIDE SEQUENCE</scope>
</reference>
<proteinExistence type="predicted"/>
<dbReference type="EMBL" id="CAJNDS010002082">
    <property type="protein sequence ID" value="CAE7314290.1"/>
    <property type="molecule type" value="Genomic_DNA"/>
</dbReference>
<protein>
    <submittedName>
        <fullName evidence="1">Uncharacterized protein</fullName>
    </submittedName>
</protein>
<evidence type="ECO:0000313" key="1">
    <source>
        <dbReference type="EMBL" id="CAE7314290.1"/>
    </source>
</evidence>
<dbReference type="Gene3D" id="3.40.50.300">
    <property type="entry name" value="P-loop containing nucleotide triphosphate hydrolases"/>
    <property type="match status" value="1"/>
</dbReference>
<name>A0A812NZJ8_9DINO</name>
<gene>
    <name evidence="1" type="ORF">SNAT2548_LOCUS16496</name>
</gene>
<organism evidence="1 2">
    <name type="scientific">Symbiodinium natans</name>
    <dbReference type="NCBI Taxonomy" id="878477"/>
    <lineage>
        <taxon>Eukaryota</taxon>
        <taxon>Sar</taxon>
        <taxon>Alveolata</taxon>
        <taxon>Dinophyceae</taxon>
        <taxon>Suessiales</taxon>
        <taxon>Symbiodiniaceae</taxon>
        <taxon>Symbiodinium</taxon>
    </lineage>
</organism>
<keyword evidence="2" id="KW-1185">Reference proteome</keyword>
<dbReference type="InterPro" id="IPR005331">
    <property type="entry name" value="Sulfotransferase"/>
</dbReference>
<comment type="caution">
    <text evidence="1">The sequence shown here is derived from an EMBL/GenBank/DDBJ whole genome shotgun (WGS) entry which is preliminary data.</text>
</comment>
<dbReference type="InterPro" id="IPR027417">
    <property type="entry name" value="P-loop_NTPase"/>
</dbReference>